<sequence>MKRFLRSLRNEANSDCQYCRELHDGQLRISATELIQGLLCCPACQLLYQSISPSDLSDPRIVLAHVRLSGDSQVSHTFDPKSEAMSRQLRAEEGFSKGGWFAGPSYPPAATYSPVERTVELFSLEGHTSHWLNIGTSRHISTAADAPECLDLIRTWVSDCDRKHRGCKKTSSAILPDRVIFVGSGADPHLVESQGTLGKYIALSHRWGGEVPLQLKKHTANDFKRGIPFSQFPKTFQDAITICRALAVEYIWIDSICIIQDSKEDWEIQGSKMDQVYANCFLTIAADAAENSHAGFIRTSERQDLRTKTRKLVCYGPKGEKSEIFVRPWREFGSLGGFGRHYFESLEREDLKPPQRLTDQGSYLLRRGWVLQETFLPPRALHFLPGEVTWRCASVSRCECQLRPHGSVVHEPLDRERPREISSDDLKEYWKEVIEQYTRRQLTFPSDRLAALAGCASRAHSSSPDVDYYAGLWSDALPSTLLWVVDRPPVNSGGHGDCDSHRIEPSIAPTWSWASVTGYVDFLFWKRNFDRGSWAKSAPDLTVVHIHCPPLGQNKYGSVGDAKLTAEGYLCKVRVWLTGGSKWHFPFKMEAQNLDGTLSKASGFFYPDTEEVLASLQKERESGMSMMVVSVYESRLFLVLRQIEESQLVFERIGVCHCHVSDEVVLSEWGRRERFTIV</sequence>
<keyword evidence="3" id="KW-1185">Reference proteome</keyword>
<reference evidence="2" key="1">
    <citation type="submission" date="2023-06" db="EMBL/GenBank/DDBJ databases">
        <title>Genome-scale phylogeny and comparative genomics of the fungal order Sordariales.</title>
        <authorList>
            <consortium name="Lawrence Berkeley National Laboratory"/>
            <person name="Hensen N."/>
            <person name="Bonometti L."/>
            <person name="Westerberg I."/>
            <person name="Brannstrom I.O."/>
            <person name="Guillou S."/>
            <person name="Cros-Aarteil S."/>
            <person name="Calhoun S."/>
            <person name="Haridas S."/>
            <person name="Kuo A."/>
            <person name="Mondo S."/>
            <person name="Pangilinan J."/>
            <person name="Riley R."/>
            <person name="Labutti K."/>
            <person name="Andreopoulos B."/>
            <person name="Lipzen A."/>
            <person name="Chen C."/>
            <person name="Yanf M."/>
            <person name="Daum C."/>
            <person name="Ng V."/>
            <person name="Clum A."/>
            <person name="Steindorff A."/>
            <person name="Ohm R."/>
            <person name="Martin F."/>
            <person name="Silar P."/>
            <person name="Natvig D."/>
            <person name="Lalanne C."/>
            <person name="Gautier V."/>
            <person name="Ament-Velasquez S.L."/>
            <person name="Kruys A."/>
            <person name="Hutchinson M.I."/>
            <person name="Powell A.J."/>
            <person name="Barry K."/>
            <person name="Miller A.N."/>
            <person name="Grigoriev I.V."/>
            <person name="Debuchy R."/>
            <person name="Gladieux P."/>
            <person name="Thoren M.H."/>
            <person name="Johannesson H."/>
        </authorList>
    </citation>
    <scope>NUCLEOTIDE SEQUENCE</scope>
    <source>
        <strain evidence="2">8032-3</strain>
    </source>
</reference>
<feature type="domain" description="Heterokaryon incompatibility" evidence="1">
    <location>
        <begin position="200"/>
        <end position="373"/>
    </location>
</feature>
<gene>
    <name evidence="2" type="ORF">QBC33DRAFT_454017</name>
</gene>
<dbReference type="RefSeq" id="XP_060282190.1">
    <property type="nucleotide sequence ID" value="XM_060424711.1"/>
</dbReference>
<proteinExistence type="predicted"/>
<name>A0AAJ0BY25_9PEZI</name>
<accession>A0AAJ0BY25</accession>
<dbReference type="PANTHER" id="PTHR33112">
    <property type="entry name" value="DOMAIN PROTEIN, PUTATIVE-RELATED"/>
    <property type="match status" value="1"/>
</dbReference>
<dbReference type="EMBL" id="MU839013">
    <property type="protein sequence ID" value="KAK1765977.1"/>
    <property type="molecule type" value="Genomic_DNA"/>
</dbReference>
<dbReference type="AlphaFoldDB" id="A0AAJ0BY25"/>
<evidence type="ECO:0000259" key="1">
    <source>
        <dbReference type="Pfam" id="PF06985"/>
    </source>
</evidence>
<dbReference type="InterPro" id="IPR010730">
    <property type="entry name" value="HET"/>
</dbReference>
<protein>
    <submittedName>
        <fullName evidence="2">HET-domain-containing protein</fullName>
    </submittedName>
</protein>
<evidence type="ECO:0000313" key="2">
    <source>
        <dbReference type="EMBL" id="KAK1765977.1"/>
    </source>
</evidence>
<dbReference type="GeneID" id="85307898"/>
<evidence type="ECO:0000313" key="3">
    <source>
        <dbReference type="Proteomes" id="UP001244011"/>
    </source>
</evidence>
<dbReference type="Proteomes" id="UP001244011">
    <property type="component" value="Unassembled WGS sequence"/>
</dbReference>
<dbReference type="PANTHER" id="PTHR33112:SF15">
    <property type="entry name" value="HETEROKARYON INCOMPATIBILITY DOMAIN-CONTAINING PROTEIN"/>
    <property type="match status" value="1"/>
</dbReference>
<organism evidence="2 3">
    <name type="scientific">Phialemonium atrogriseum</name>
    <dbReference type="NCBI Taxonomy" id="1093897"/>
    <lineage>
        <taxon>Eukaryota</taxon>
        <taxon>Fungi</taxon>
        <taxon>Dikarya</taxon>
        <taxon>Ascomycota</taxon>
        <taxon>Pezizomycotina</taxon>
        <taxon>Sordariomycetes</taxon>
        <taxon>Sordariomycetidae</taxon>
        <taxon>Cephalothecales</taxon>
        <taxon>Cephalothecaceae</taxon>
        <taxon>Phialemonium</taxon>
    </lineage>
</organism>
<comment type="caution">
    <text evidence="2">The sequence shown here is derived from an EMBL/GenBank/DDBJ whole genome shotgun (WGS) entry which is preliminary data.</text>
</comment>
<dbReference type="Pfam" id="PF06985">
    <property type="entry name" value="HET"/>
    <property type="match status" value="1"/>
</dbReference>